<evidence type="ECO:0000256" key="1">
    <source>
        <dbReference type="ARBA" id="ARBA00004370"/>
    </source>
</evidence>
<organism evidence="8 9">
    <name type="scientific">Durusdinium trenchii</name>
    <dbReference type="NCBI Taxonomy" id="1381693"/>
    <lineage>
        <taxon>Eukaryota</taxon>
        <taxon>Sar</taxon>
        <taxon>Alveolata</taxon>
        <taxon>Dinophyceae</taxon>
        <taxon>Suessiales</taxon>
        <taxon>Symbiodiniaceae</taxon>
        <taxon>Durusdinium</taxon>
    </lineage>
</organism>
<protein>
    <submittedName>
        <fullName evidence="8">Uncharacterized protein</fullName>
    </submittedName>
</protein>
<evidence type="ECO:0000256" key="3">
    <source>
        <dbReference type="ARBA" id="ARBA00022531"/>
    </source>
</evidence>
<keyword evidence="7" id="KW-1133">Transmembrane helix</keyword>
<sequence length="320" mass="34292">MFFSGRHRRTLTMTRAALVLGLVAAAAGSCFLMPSAPGAHAAPRRAQAEQLRQERVESSNSWAAPLLSLGAALGLVFSVVAAPAKAITAEQFSQLTYNQVRGSGLANRCPTVESNGSEVPVKAGSKLINVCFEPKSFAVEIDTDNGKEFATTKLTTRQTYTLAFVEGNLDPNPITFKEQDGMDFAATTVKLPDGEYVPFLFTVKELVAKGEGSSFKPGFTWGGEFSVPSYRTGGFLDPKARGMNLGYDQVVGLPAMQADGKSGQDEIFKETNKVFDVGRGAIEMEVNKVNQELGEIGGVFVSKQPSDTDMGAKEPKTVTW</sequence>
<comment type="similarity">
    <text evidence="2">Belongs to the PsbO family.</text>
</comment>
<dbReference type="Gene3D" id="2.40.160.30">
    <property type="entry name" value="Photosystem II, cytochrome c-550 precursor"/>
    <property type="match status" value="1"/>
</dbReference>
<dbReference type="PANTHER" id="PTHR34058">
    <property type="entry name" value="OXYGEN-EVOLVING ENHANCER PROTEIN 1-2, CHLOROPLASTIC"/>
    <property type="match status" value="1"/>
</dbReference>
<keyword evidence="4" id="KW-0793">Thylakoid</keyword>
<reference evidence="8 9" key="1">
    <citation type="submission" date="2024-02" db="EMBL/GenBank/DDBJ databases">
        <authorList>
            <person name="Chen Y."/>
            <person name="Shah S."/>
            <person name="Dougan E. K."/>
            <person name="Thang M."/>
            <person name="Chan C."/>
        </authorList>
    </citation>
    <scope>NUCLEOTIDE SEQUENCE [LARGE SCALE GENOMIC DNA]</scope>
</reference>
<evidence type="ECO:0000256" key="6">
    <source>
        <dbReference type="ARBA" id="ARBA00023276"/>
    </source>
</evidence>
<dbReference type="Proteomes" id="UP001642484">
    <property type="component" value="Unassembled WGS sequence"/>
</dbReference>
<name>A0ABP0S370_9DINO</name>
<dbReference type="PROSITE" id="PS51257">
    <property type="entry name" value="PROKAR_LIPOPROTEIN"/>
    <property type="match status" value="1"/>
</dbReference>
<comment type="caution">
    <text evidence="8">The sequence shown here is derived from an EMBL/GenBank/DDBJ whole genome shotgun (WGS) entry which is preliminary data.</text>
</comment>
<comment type="subcellular location">
    <subcellularLocation>
        <location evidence="1">Membrane</location>
    </subcellularLocation>
</comment>
<keyword evidence="6" id="KW-0604">Photosystem II</keyword>
<dbReference type="Pfam" id="PF01716">
    <property type="entry name" value="MSP"/>
    <property type="match status" value="1"/>
</dbReference>
<dbReference type="Gene3D" id="3.30.2050.10">
    <property type="entry name" value="photosynthetic oxygen evolving center domain"/>
    <property type="match status" value="1"/>
</dbReference>
<evidence type="ECO:0000256" key="2">
    <source>
        <dbReference type="ARBA" id="ARBA00009838"/>
    </source>
</evidence>
<dbReference type="EMBL" id="CAXAMN010026916">
    <property type="protein sequence ID" value="CAK9106739.1"/>
    <property type="molecule type" value="Genomic_DNA"/>
</dbReference>
<evidence type="ECO:0000256" key="4">
    <source>
        <dbReference type="ARBA" id="ARBA00023078"/>
    </source>
</evidence>
<dbReference type="SUPFAM" id="SSF56925">
    <property type="entry name" value="OMPA-like"/>
    <property type="match status" value="1"/>
</dbReference>
<dbReference type="InterPro" id="IPR011250">
    <property type="entry name" value="OMP/PagP_B-barrel"/>
</dbReference>
<evidence type="ECO:0000256" key="5">
    <source>
        <dbReference type="ARBA" id="ARBA00023136"/>
    </source>
</evidence>
<dbReference type="InterPro" id="IPR002628">
    <property type="entry name" value="PsbO"/>
</dbReference>
<evidence type="ECO:0000256" key="7">
    <source>
        <dbReference type="SAM" id="Phobius"/>
    </source>
</evidence>
<keyword evidence="9" id="KW-1185">Reference proteome</keyword>
<keyword evidence="3" id="KW-0602">Photosynthesis</keyword>
<evidence type="ECO:0000313" key="9">
    <source>
        <dbReference type="Proteomes" id="UP001642484"/>
    </source>
</evidence>
<accession>A0ABP0S370</accession>
<evidence type="ECO:0000313" key="8">
    <source>
        <dbReference type="EMBL" id="CAK9106739.1"/>
    </source>
</evidence>
<keyword evidence="7" id="KW-0812">Transmembrane</keyword>
<keyword evidence="5 7" id="KW-0472">Membrane</keyword>
<gene>
    <name evidence="8" type="ORF">CCMP2556_LOCUS49858</name>
</gene>
<feature type="transmembrane region" description="Helical" evidence="7">
    <location>
        <begin position="65"/>
        <end position="84"/>
    </location>
</feature>
<proteinExistence type="inferred from homology"/>